<dbReference type="GO" id="GO:0031146">
    <property type="term" value="P:SCF-dependent proteasomal ubiquitin-dependent protein catabolic process"/>
    <property type="evidence" value="ECO:0000318"/>
    <property type="project" value="GO_Central"/>
</dbReference>
<evidence type="ECO:0000313" key="8">
    <source>
        <dbReference type="Proteomes" id="UP000790787"/>
    </source>
</evidence>
<evidence type="ECO:0000256" key="3">
    <source>
        <dbReference type="ARBA" id="ARBA00022786"/>
    </source>
</evidence>
<evidence type="ECO:0000313" key="9">
    <source>
        <dbReference type="RefSeq" id="XP_016472023.1"/>
    </source>
</evidence>
<dbReference type="UniPathway" id="UPA00143"/>
<evidence type="ECO:0000259" key="6">
    <source>
        <dbReference type="Pfam" id="PF01466"/>
    </source>
</evidence>
<accession>A0A1S4A5U5</accession>
<comment type="similarity">
    <text evidence="2 4">Belongs to the SKP1 family.</text>
</comment>
<sequence length="174" mass="19851">MAACSSASASASTATSAEKKMLILKSRDGDEFQLEENAAVQAITIKNMVEDDYTLIPLPNVDTKNLTKITEYLKMHADEQTESNEEEIKNFDKEFVNATYQDLFELVLAANYLDIKGLMDLLCQAIADRIKNKSYKAVRKIFNITNDYTPEEEEEVRKEHEWAHEGVEWDESTD</sequence>
<dbReference type="PIRSF" id="PIRSF028729">
    <property type="entry name" value="E3_ubiquit_lig_SCF_Skp"/>
    <property type="match status" value="1"/>
</dbReference>
<dbReference type="GO" id="GO:0016567">
    <property type="term" value="P:protein ubiquitination"/>
    <property type="evidence" value="ECO:0007669"/>
    <property type="project" value="UniProtKB-UniRule"/>
</dbReference>
<name>A0A1S4A5U5_TOBAC</name>
<comment type="subunit">
    <text evidence="4">Part of a SCF (SKP1-cullin-F-box) protein ligase complex.</text>
</comment>
<comment type="pathway">
    <text evidence="1 4">Protein modification; protein ubiquitination.</text>
</comment>
<reference evidence="9" key="2">
    <citation type="submission" date="2025-08" db="UniProtKB">
        <authorList>
            <consortium name="RefSeq"/>
        </authorList>
    </citation>
    <scope>IDENTIFICATION</scope>
    <source>
        <tissue evidence="9">Leaf</tissue>
    </source>
</reference>
<proteinExistence type="inferred from homology"/>
<evidence type="ECO:0000259" key="7">
    <source>
        <dbReference type="Pfam" id="PF03931"/>
    </source>
</evidence>
<dbReference type="Proteomes" id="UP000790787">
    <property type="component" value="Chromosome 13"/>
</dbReference>
<dbReference type="PaxDb" id="4097-A0A1S4A5U5"/>
<dbReference type="AlphaFoldDB" id="A0A1S4A5U5"/>
<reference evidence="8" key="1">
    <citation type="journal article" date="2014" name="Nat. Commun.">
        <title>The tobacco genome sequence and its comparison with those of tomato and potato.</title>
        <authorList>
            <person name="Sierro N."/>
            <person name="Battey J.N."/>
            <person name="Ouadi S."/>
            <person name="Bakaher N."/>
            <person name="Bovet L."/>
            <person name="Willig A."/>
            <person name="Goepfert S."/>
            <person name="Peitsch M.C."/>
            <person name="Ivanov N.V."/>
        </authorList>
    </citation>
    <scope>NUCLEOTIDE SEQUENCE [LARGE SCALE GENOMIC DNA]</scope>
</reference>
<dbReference type="SMR" id="A0A1S4A5U5"/>
<dbReference type="GO" id="GO:0005634">
    <property type="term" value="C:nucleus"/>
    <property type="evidence" value="ECO:0000318"/>
    <property type="project" value="GO_Central"/>
</dbReference>
<keyword evidence="3 4" id="KW-0833">Ubl conjugation pathway</keyword>
<evidence type="ECO:0000256" key="1">
    <source>
        <dbReference type="ARBA" id="ARBA00004906"/>
    </source>
</evidence>
<evidence type="ECO:0000256" key="5">
    <source>
        <dbReference type="SAM" id="MobiDB-lite"/>
    </source>
</evidence>
<dbReference type="InterPro" id="IPR011333">
    <property type="entry name" value="SKP1/BTB/POZ_sf"/>
</dbReference>
<dbReference type="GO" id="GO:0009867">
    <property type="term" value="P:jasmonic acid mediated signaling pathway"/>
    <property type="evidence" value="ECO:0007669"/>
    <property type="project" value="UniProtKB-ARBA"/>
</dbReference>
<dbReference type="InterPro" id="IPR016072">
    <property type="entry name" value="Skp1_comp_dimer"/>
</dbReference>
<dbReference type="InterPro" id="IPR001232">
    <property type="entry name" value="SKP1-like"/>
</dbReference>
<dbReference type="FunFam" id="3.30.710.10:FF:000026">
    <property type="entry name" value="E3 ubiquitin ligase complex SCF subunit"/>
    <property type="match status" value="1"/>
</dbReference>
<dbReference type="KEGG" id="nta:107794082"/>
<feature type="domain" description="SKP1 component POZ" evidence="7">
    <location>
        <begin position="20"/>
        <end position="77"/>
    </location>
</feature>
<keyword evidence="8" id="KW-1185">Reference proteome</keyword>
<comment type="function">
    <text evidence="4">Involved in ubiquitination and subsequent proteasomal degradation of target proteins. Together with CUL1, RBX1 and a F-box protein, it forms a SCF E3 ubiquitin ligase complex. The functional specificity of this complex depends on the type of F-box protein. In the SCF complex, it serves as an adapter that links the F-box protein to CUL1.</text>
</comment>
<feature type="domain" description="SKP1 component dimerisation" evidence="6">
    <location>
        <begin position="116"/>
        <end position="163"/>
    </location>
</feature>
<dbReference type="Pfam" id="PF01466">
    <property type="entry name" value="Skp1"/>
    <property type="match status" value="1"/>
</dbReference>
<dbReference type="OrthoDB" id="2342932at2759"/>
<dbReference type="Gene3D" id="3.30.710.10">
    <property type="entry name" value="Potassium Channel Kv1.1, Chain A"/>
    <property type="match status" value="1"/>
</dbReference>
<dbReference type="GO" id="GO:0097602">
    <property type="term" value="F:cullin family protein binding"/>
    <property type="evidence" value="ECO:0000318"/>
    <property type="project" value="GO_Central"/>
</dbReference>
<evidence type="ECO:0000256" key="2">
    <source>
        <dbReference type="ARBA" id="ARBA00009993"/>
    </source>
</evidence>
<dbReference type="STRING" id="4097.A0A1S4A5U5"/>
<dbReference type="SUPFAM" id="SSF54695">
    <property type="entry name" value="POZ domain"/>
    <property type="match status" value="1"/>
</dbReference>
<dbReference type="InterPro" id="IPR036296">
    <property type="entry name" value="SKP1-like_dim_sf"/>
</dbReference>
<dbReference type="RefSeq" id="XP_016472023.1">
    <property type="nucleotide sequence ID" value="XM_016616537.2"/>
</dbReference>
<feature type="compositionally biased region" description="Basic and acidic residues" evidence="5">
    <location>
        <begin position="155"/>
        <end position="167"/>
    </location>
</feature>
<dbReference type="InterPro" id="IPR016073">
    <property type="entry name" value="Skp1_comp_POZ"/>
</dbReference>
<dbReference type="SMART" id="SM00512">
    <property type="entry name" value="Skp1"/>
    <property type="match status" value="1"/>
</dbReference>
<dbReference type="PANTHER" id="PTHR11165">
    <property type="entry name" value="SKP1"/>
    <property type="match status" value="1"/>
</dbReference>
<dbReference type="Pfam" id="PF03931">
    <property type="entry name" value="Skp1_POZ"/>
    <property type="match status" value="1"/>
</dbReference>
<gene>
    <name evidence="9" type="primary">LOC107794082</name>
</gene>
<dbReference type="SUPFAM" id="SSF81382">
    <property type="entry name" value="Skp1 dimerisation domain-like"/>
    <property type="match status" value="1"/>
</dbReference>
<dbReference type="OMA" id="ENEEYCA"/>
<dbReference type="InterPro" id="IPR016897">
    <property type="entry name" value="SKP1"/>
</dbReference>
<evidence type="ECO:0000256" key="4">
    <source>
        <dbReference type="PIRNR" id="PIRNR028729"/>
    </source>
</evidence>
<feature type="region of interest" description="Disordered" evidence="5">
    <location>
        <begin position="150"/>
        <end position="174"/>
    </location>
</feature>
<organism evidence="8 9">
    <name type="scientific">Nicotiana tabacum</name>
    <name type="common">Common tobacco</name>
    <dbReference type="NCBI Taxonomy" id="4097"/>
    <lineage>
        <taxon>Eukaryota</taxon>
        <taxon>Viridiplantae</taxon>
        <taxon>Streptophyta</taxon>
        <taxon>Embryophyta</taxon>
        <taxon>Tracheophyta</taxon>
        <taxon>Spermatophyta</taxon>
        <taxon>Magnoliopsida</taxon>
        <taxon>eudicotyledons</taxon>
        <taxon>Gunneridae</taxon>
        <taxon>Pentapetalae</taxon>
        <taxon>asterids</taxon>
        <taxon>lamiids</taxon>
        <taxon>Solanales</taxon>
        <taxon>Solanaceae</taxon>
        <taxon>Nicotianoideae</taxon>
        <taxon>Nicotianeae</taxon>
        <taxon>Nicotiana</taxon>
    </lineage>
</organism>
<protein>
    <recommendedName>
        <fullName evidence="4">SKP1-like protein</fullName>
    </recommendedName>
</protein>
<dbReference type="GO" id="GO:0005737">
    <property type="term" value="C:cytoplasm"/>
    <property type="evidence" value="ECO:0000318"/>
    <property type="project" value="GO_Central"/>
</dbReference>
<dbReference type="RefSeq" id="XP_016472023.1">
    <property type="nucleotide sequence ID" value="XM_016616537.1"/>
</dbReference>
<dbReference type="GeneID" id="107794082"/>